<sequence>MPQDIADFGLADATHPLSKTDIKRARDALKNDPFVVSYPEWIGAIDQLLDTCATAPAPATSAAR</sequence>
<proteinExistence type="predicted"/>
<accession>A0AAE3WA66</accession>
<gene>
    <name evidence="1" type="ORF">NO357_05745</name>
</gene>
<evidence type="ECO:0000313" key="1">
    <source>
        <dbReference type="EMBL" id="MDQ2089401.1"/>
    </source>
</evidence>
<keyword evidence="2" id="KW-1185">Reference proteome</keyword>
<dbReference type="Proteomes" id="UP001226762">
    <property type="component" value="Unassembled WGS sequence"/>
</dbReference>
<reference evidence="1" key="2">
    <citation type="submission" date="2023-02" db="EMBL/GenBank/DDBJ databases">
        <title>'Rhodoalgimonas zhirmunskyi' gen. nov., isolated from a red alga.</title>
        <authorList>
            <person name="Nedashkovskaya O.I."/>
            <person name="Otstavnykh N.Y."/>
            <person name="Bystritskaya E.P."/>
            <person name="Balabanova L.A."/>
            <person name="Isaeva M.P."/>
        </authorList>
    </citation>
    <scope>NUCLEOTIDE SEQUENCE</scope>
    <source>
        <strain evidence="1">KCTC 52189</strain>
    </source>
</reference>
<evidence type="ECO:0000313" key="2">
    <source>
        <dbReference type="Proteomes" id="UP001226762"/>
    </source>
</evidence>
<name>A0AAE3WA66_9RHOB</name>
<dbReference type="EMBL" id="JANHAX010000001">
    <property type="protein sequence ID" value="MDQ2089401.1"/>
    <property type="molecule type" value="Genomic_DNA"/>
</dbReference>
<dbReference type="AlphaFoldDB" id="A0AAE3WA66"/>
<reference evidence="1" key="1">
    <citation type="submission" date="2022-07" db="EMBL/GenBank/DDBJ databases">
        <authorList>
            <person name="Otstavnykh N."/>
            <person name="Isaeva M."/>
            <person name="Bystritskaya E."/>
        </authorList>
    </citation>
    <scope>NUCLEOTIDE SEQUENCE</scope>
    <source>
        <strain evidence="1">KCTC 52189</strain>
    </source>
</reference>
<protein>
    <submittedName>
        <fullName evidence="1">Uncharacterized protein</fullName>
    </submittedName>
</protein>
<organism evidence="1 2">
    <name type="scientific">Marimonas arenosa</name>
    <dbReference type="NCBI Taxonomy" id="1795305"/>
    <lineage>
        <taxon>Bacteria</taxon>
        <taxon>Pseudomonadati</taxon>
        <taxon>Pseudomonadota</taxon>
        <taxon>Alphaproteobacteria</taxon>
        <taxon>Rhodobacterales</taxon>
        <taxon>Paracoccaceae</taxon>
        <taxon>Marimonas</taxon>
    </lineage>
</organism>
<comment type="caution">
    <text evidence="1">The sequence shown here is derived from an EMBL/GenBank/DDBJ whole genome shotgun (WGS) entry which is preliminary data.</text>
</comment>